<organism evidence="1 2">
    <name type="scientific">Deinococcus cavernae</name>
    <dbReference type="NCBI Taxonomy" id="2320857"/>
    <lineage>
        <taxon>Bacteria</taxon>
        <taxon>Thermotogati</taxon>
        <taxon>Deinococcota</taxon>
        <taxon>Deinococci</taxon>
        <taxon>Deinococcales</taxon>
        <taxon>Deinococcaceae</taxon>
        <taxon>Deinococcus</taxon>
    </lineage>
</organism>
<comment type="caution">
    <text evidence="1">The sequence shown here is derived from an EMBL/GenBank/DDBJ whole genome shotgun (WGS) entry which is preliminary data.</text>
</comment>
<dbReference type="EMBL" id="QYUJ01000010">
    <property type="protein sequence ID" value="RJF74528.1"/>
    <property type="molecule type" value="Genomic_DNA"/>
</dbReference>
<evidence type="ECO:0000313" key="1">
    <source>
        <dbReference type="EMBL" id="RJF74528.1"/>
    </source>
</evidence>
<sequence length="66" mass="7452">MNDATEYPTLLALLTALEGTDHPVVHLACAARSDWRYRVYPPSWGQREIGAFTDEDWIHAGHASRD</sequence>
<protein>
    <submittedName>
        <fullName evidence="1">Uncharacterized protein</fullName>
    </submittedName>
</protein>
<name>A0A418VEN1_9DEIO</name>
<dbReference type="RefSeq" id="WP_119761556.1">
    <property type="nucleotide sequence ID" value="NZ_QYUJ01000010.1"/>
</dbReference>
<reference evidence="1 2" key="1">
    <citation type="submission" date="2018-09" db="EMBL/GenBank/DDBJ databases">
        <authorList>
            <person name="Zhu H."/>
        </authorList>
    </citation>
    <scope>NUCLEOTIDE SEQUENCE [LARGE SCALE GENOMIC DNA]</scope>
    <source>
        <strain evidence="1 2">K2S05-167</strain>
    </source>
</reference>
<gene>
    <name evidence="1" type="ORF">D3875_04410</name>
</gene>
<proteinExistence type="predicted"/>
<accession>A0A418VEN1</accession>
<dbReference type="AlphaFoldDB" id="A0A418VEN1"/>
<keyword evidence="2" id="KW-1185">Reference proteome</keyword>
<dbReference type="Proteomes" id="UP000286287">
    <property type="component" value="Unassembled WGS sequence"/>
</dbReference>
<evidence type="ECO:0000313" key="2">
    <source>
        <dbReference type="Proteomes" id="UP000286287"/>
    </source>
</evidence>